<evidence type="ECO:0000259" key="8">
    <source>
        <dbReference type="PROSITE" id="PS50850"/>
    </source>
</evidence>
<feature type="transmembrane region" description="Helical" evidence="7">
    <location>
        <begin position="196"/>
        <end position="218"/>
    </location>
</feature>
<feature type="transmembrane region" description="Helical" evidence="7">
    <location>
        <begin position="35"/>
        <end position="62"/>
    </location>
</feature>
<dbReference type="EMBL" id="JAGPYM010000003">
    <property type="protein sequence ID" value="KAH6897376.1"/>
    <property type="molecule type" value="Genomic_DNA"/>
</dbReference>
<keyword evidence="4 7" id="KW-0472">Membrane</keyword>
<feature type="compositionally biased region" description="Basic residues" evidence="6">
    <location>
        <begin position="512"/>
        <end position="522"/>
    </location>
</feature>
<dbReference type="Pfam" id="PF07690">
    <property type="entry name" value="MFS_1"/>
    <property type="match status" value="2"/>
</dbReference>
<dbReference type="AlphaFoldDB" id="A0A9P8WF62"/>
<proteinExistence type="predicted"/>
<evidence type="ECO:0000256" key="4">
    <source>
        <dbReference type="ARBA" id="ARBA00023136"/>
    </source>
</evidence>
<feature type="transmembrane region" description="Helical" evidence="7">
    <location>
        <begin position="261"/>
        <end position="280"/>
    </location>
</feature>
<feature type="transmembrane region" description="Helical" evidence="7">
    <location>
        <begin position="165"/>
        <end position="184"/>
    </location>
</feature>
<reference evidence="9 10" key="1">
    <citation type="journal article" date="2021" name="Nat. Commun.">
        <title>Genetic determinants of endophytism in the Arabidopsis root mycobiome.</title>
        <authorList>
            <person name="Mesny F."/>
            <person name="Miyauchi S."/>
            <person name="Thiergart T."/>
            <person name="Pickel B."/>
            <person name="Atanasova L."/>
            <person name="Karlsson M."/>
            <person name="Huettel B."/>
            <person name="Barry K.W."/>
            <person name="Haridas S."/>
            <person name="Chen C."/>
            <person name="Bauer D."/>
            <person name="Andreopoulos W."/>
            <person name="Pangilinan J."/>
            <person name="LaButti K."/>
            <person name="Riley R."/>
            <person name="Lipzen A."/>
            <person name="Clum A."/>
            <person name="Drula E."/>
            <person name="Henrissat B."/>
            <person name="Kohler A."/>
            <person name="Grigoriev I.V."/>
            <person name="Martin F.M."/>
            <person name="Hacquard S."/>
        </authorList>
    </citation>
    <scope>NUCLEOTIDE SEQUENCE [LARGE SCALE GENOMIC DNA]</scope>
    <source>
        <strain evidence="9 10">MPI-CAGE-CH-0241</strain>
    </source>
</reference>
<dbReference type="InterPro" id="IPR011701">
    <property type="entry name" value="MFS"/>
</dbReference>
<feature type="transmembrane region" description="Helical" evidence="7">
    <location>
        <begin position="105"/>
        <end position="124"/>
    </location>
</feature>
<dbReference type="GO" id="GO:0016020">
    <property type="term" value="C:membrane"/>
    <property type="evidence" value="ECO:0007669"/>
    <property type="project" value="UniProtKB-SubCell"/>
</dbReference>
<keyword evidence="3 7" id="KW-1133">Transmembrane helix</keyword>
<dbReference type="Gene3D" id="1.20.1250.20">
    <property type="entry name" value="MFS general substrate transporter like domains"/>
    <property type="match status" value="2"/>
</dbReference>
<feature type="transmembrane region" description="Helical" evidence="7">
    <location>
        <begin position="390"/>
        <end position="416"/>
    </location>
</feature>
<dbReference type="SUPFAM" id="SSF103473">
    <property type="entry name" value="MFS general substrate transporter"/>
    <property type="match status" value="2"/>
</dbReference>
<feature type="transmembrane region" description="Helical" evidence="7">
    <location>
        <begin position="130"/>
        <end position="153"/>
    </location>
</feature>
<evidence type="ECO:0000256" key="7">
    <source>
        <dbReference type="SAM" id="Phobius"/>
    </source>
</evidence>
<evidence type="ECO:0000256" key="1">
    <source>
        <dbReference type="ARBA" id="ARBA00004141"/>
    </source>
</evidence>
<feature type="transmembrane region" description="Helical" evidence="7">
    <location>
        <begin position="428"/>
        <end position="453"/>
    </location>
</feature>
<keyword evidence="5" id="KW-0325">Glycoprotein</keyword>
<evidence type="ECO:0000313" key="9">
    <source>
        <dbReference type="EMBL" id="KAH6897376.1"/>
    </source>
</evidence>
<comment type="caution">
    <text evidence="9">The sequence shown here is derived from an EMBL/GenBank/DDBJ whole genome shotgun (WGS) entry which is preliminary data.</text>
</comment>
<dbReference type="InterPro" id="IPR036259">
    <property type="entry name" value="MFS_trans_sf"/>
</dbReference>
<comment type="subcellular location">
    <subcellularLocation>
        <location evidence="1">Membrane</location>
        <topology evidence="1">Multi-pass membrane protein</topology>
    </subcellularLocation>
</comment>
<feature type="transmembrane region" description="Helical" evidence="7">
    <location>
        <begin position="465"/>
        <end position="484"/>
    </location>
</feature>
<evidence type="ECO:0000256" key="6">
    <source>
        <dbReference type="SAM" id="MobiDB-lite"/>
    </source>
</evidence>
<evidence type="ECO:0000256" key="5">
    <source>
        <dbReference type="ARBA" id="ARBA00023180"/>
    </source>
</evidence>
<sequence length="522" mass="57460">MQLPVDEERAPGVGTDGLVDVEKLGRQRPDIFPSLWAEFGFGIALLGSMLLSEFFISGFHIILPPLVSELDIPAASQTWPSSVFSLITGAFLLPMGRVGDKYGGYLLFNAGLLWFLVWCLVAGFSKNYMMLIMCRALQGLGPAAYLPGGVMLLGKIYRPGPRKNLIFGLYGAFAPLGFYLGILVGGISAQLLSWRWYFWVGAIILGFICVLSLLVIPFDFRDRRHAVDMDWWGVATVVPGLLLVVYAITDSSHAPHGWRTPYIVVTLILGVFFLVGAWFVETRVSKNPLLPADLFAPKYMKRLMLALFLGYGVFGLFLFYSSFYIEQVLGQSPMTTAVWYTPLCAGGLLLGTIGGLTLHLLPGRLLLVISAVANLLCGLLFAIMPEDPSYWAYVFPSMLCATMGIDITYTVSNVFITNNLPNHLQGLAGAMINSLLFLGISFCLGVADIAVGQTSHLGQRKSYKVAFWLAVGVAAIPIILLPFLRIGMAKSDLTVEERQRLEEEEAQDNGQKTKKKRKEKKE</sequence>
<keyword evidence="2 7" id="KW-0812">Transmembrane</keyword>
<evidence type="ECO:0000313" key="10">
    <source>
        <dbReference type="Proteomes" id="UP000777438"/>
    </source>
</evidence>
<feature type="region of interest" description="Disordered" evidence="6">
    <location>
        <begin position="497"/>
        <end position="522"/>
    </location>
</feature>
<evidence type="ECO:0000256" key="2">
    <source>
        <dbReference type="ARBA" id="ARBA00022692"/>
    </source>
</evidence>
<dbReference type="InterPro" id="IPR020846">
    <property type="entry name" value="MFS_dom"/>
</dbReference>
<gene>
    <name evidence="9" type="ORF">B0T10DRAFT_526466</name>
</gene>
<feature type="transmembrane region" description="Helical" evidence="7">
    <location>
        <begin position="337"/>
        <end position="358"/>
    </location>
</feature>
<feature type="domain" description="Major facilitator superfamily (MFS) profile" evidence="8">
    <location>
        <begin position="33"/>
        <end position="489"/>
    </location>
</feature>
<evidence type="ECO:0000256" key="3">
    <source>
        <dbReference type="ARBA" id="ARBA00022989"/>
    </source>
</evidence>
<dbReference type="GO" id="GO:0022857">
    <property type="term" value="F:transmembrane transporter activity"/>
    <property type="evidence" value="ECO:0007669"/>
    <property type="project" value="InterPro"/>
</dbReference>
<protein>
    <submittedName>
        <fullName evidence="9">Major facilitator superfamily-domain-containing protein</fullName>
    </submittedName>
</protein>
<feature type="transmembrane region" description="Helical" evidence="7">
    <location>
        <begin position="74"/>
        <end position="93"/>
    </location>
</feature>
<dbReference type="PANTHER" id="PTHR42718:SF11">
    <property type="entry name" value="MAJOR FACILITATOR SUPERFAMILY (MFS) PROFILE DOMAIN-CONTAINING PROTEIN"/>
    <property type="match status" value="1"/>
</dbReference>
<accession>A0A9P8WF62</accession>
<dbReference type="Proteomes" id="UP000777438">
    <property type="component" value="Unassembled WGS sequence"/>
</dbReference>
<dbReference type="OrthoDB" id="5086884at2759"/>
<organism evidence="9 10">
    <name type="scientific">Thelonectria olida</name>
    <dbReference type="NCBI Taxonomy" id="1576542"/>
    <lineage>
        <taxon>Eukaryota</taxon>
        <taxon>Fungi</taxon>
        <taxon>Dikarya</taxon>
        <taxon>Ascomycota</taxon>
        <taxon>Pezizomycotina</taxon>
        <taxon>Sordariomycetes</taxon>
        <taxon>Hypocreomycetidae</taxon>
        <taxon>Hypocreales</taxon>
        <taxon>Nectriaceae</taxon>
        <taxon>Thelonectria</taxon>
    </lineage>
</organism>
<feature type="transmembrane region" description="Helical" evidence="7">
    <location>
        <begin position="365"/>
        <end position="384"/>
    </location>
</feature>
<dbReference type="PROSITE" id="PS50850">
    <property type="entry name" value="MFS"/>
    <property type="match status" value="1"/>
</dbReference>
<name>A0A9P8WF62_9HYPO</name>
<feature type="transmembrane region" description="Helical" evidence="7">
    <location>
        <begin position="230"/>
        <end position="249"/>
    </location>
</feature>
<keyword evidence="10" id="KW-1185">Reference proteome</keyword>
<feature type="transmembrane region" description="Helical" evidence="7">
    <location>
        <begin position="303"/>
        <end position="325"/>
    </location>
</feature>
<dbReference type="PANTHER" id="PTHR42718">
    <property type="entry name" value="MAJOR FACILITATOR SUPERFAMILY MULTIDRUG TRANSPORTER MFSC"/>
    <property type="match status" value="1"/>
</dbReference>